<accession>A0A1B2DRJ2</accession>
<protein>
    <recommendedName>
        <fullName evidence="3">alpha-L-fucosidase</fullName>
        <ecNumber evidence="3">3.2.1.51</ecNumber>
    </recommendedName>
</protein>
<dbReference type="InterPro" id="IPR057739">
    <property type="entry name" value="Glyco_hydro_29_N"/>
</dbReference>
<dbReference type="AlphaFoldDB" id="A0A1B2DRJ2"/>
<evidence type="ECO:0000256" key="4">
    <source>
        <dbReference type="ARBA" id="ARBA00022729"/>
    </source>
</evidence>
<dbReference type="SUPFAM" id="SSF51445">
    <property type="entry name" value="(Trans)glycosidases"/>
    <property type="match status" value="1"/>
</dbReference>
<gene>
    <name evidence="10" type="ORF">BBD42_30360</name>
</gene>
<dbReference type="RefSeq" id="WP_099521246.1">
    <property type="nucleotide sequence ID" value="NZ_CP016808.1"/>
</dbReference>
<keyword evidence="4" id="KW-0732">Signal</keyword>
<comment type="function">
    <text evidence="1">Alpha-L-fucosidase is responsible for hydrolyzing the alpha-1,6-linked fucose joined to the reducing-end N-acetylglucosamine of the carbohydrate moieties of glycoproteins.</text>
</comment>
<comment type="similarity">
    <text evidence="2">Belongs to the glycosyl hydrolase 29 family.</text>
</comment>
<reference evidence="10" key="1">
    <citation type="submission" date="2016-08" db="EMBL/GenBank/DDBJ databases">
        <title>Complete Genome Seqeunce of Paenibacillus sp. BIHB 4019 from tea rhizoplane.</title>
        <authorList>
            <person name="Thakur R."/>
            <person name="Swarnkar M.K."/>
            <person name="Gulati A."/>
        </authorList>
    </citation>
    <scope>NUCLEOTIDE SEQUENCE [LARGE SCALE GENOMIC DNA]</scope>
    <source>
        <strain evidence="10">BIHB4019</strain>
    </source>
</reference>
<proteinExistence type="inferred from homology"/>
<dbReference type="SMART" id="SM00812">
    <property type="entry name" value="Alpha_L_fucos"/>
    <property type="match status" value="1"/>
</dbReference>
<evidence type="ECO:0000259" key="9">
    <source>
        <dbReference type="Pfam" id="PF01120"/>
    </source>
</evidence>
<evidence type="ECO:0000256" key="3">
    <source>
        <dbReference type="ARBA" id="ARBA00012662"/>
    </source>
</evidence>
<evidence type="ECO:0000256" key="5">
    <source>
        <dbReference type="ARBA" id="ARBA00022801"/>
    </source>
</evidence>
<dbReference type="Pfam" id="PF01120">
    <property type="entry name" value="Alpha_L_fucos"/>
    <property type="match status" value="1"/>
</dbReference>
<evidence type="ECO:0000256" key="6">
    <source>
        <dbReference type="ARBA" id="ARBA00023295"/>
    </source>
</evidence>
<evidence type="ECO:0000256" key="2">
    <source>
        <dbReference type="ARBA" id="ARBA00007951"/>
    </source>
</evidence>
<evidence type="ECO:0000256" key="8">
    <source>
        <dbReference type="SAM" id="MobiDB-lite"/>
    </source>
</evidence>
<keyword evidence="6" id="KW-0326">Glycosidase</keyword>
<keyword evidence="5" id="KW-0378">Hydrolase</keyword>
<feature type="region of interest" description="Disordered" evidence="8">
    <location>
        <begin position="1"/>
        <end position="21"/>
    </location>
</feature>
<dbReference type="PANTHER" id="PTHR10030:SF37">
    <property type="entry name" value="ALPHA-L-FUCOSIDASE-RELATED"/>
    <property type="match status" value="1"/>
</dbReference>
<dbReference type="GO" id="GO:0016139">
    <property type="term" value="P:glycoside catabolic process"/>
    <property type="evidence" value="ECO:0007669"/>
    <property type="project" value="TreeGrafter"/>
</dbReference>
<dbReference type="InterPro" id="IPR017853">
    <property type="entry name" value="GH"/>
</dbReference>
<evidence type="ECO:0000256" key="1">
    <source>
        <dbReference type="ARBA" id="ARBA00004071"/>
    </source>
</evidence>
<dbReference type="EC" id="3.2.1.51" evidence="3"/>
<sequence>MAKGTENIEGIRASEGVPSQTELDSAQRAKWFTHDRFGMYIHWGLYALGARHEWMRSREFLSNEQYEKYFKHFDPDLYDPELWADLAAEAGMKYMVVTAKHHEGFCLWDSKLTAYHAVNSPAKRDLLRPMLDAFRERDIRTGLYYSLLDWHHPHYTVDVKHPLRYNEAFLEQSKERDFAKYVEFLFGQTRELLTEYGNIDVLFYDFSIAAEAGFEGKGKEAWQSERLVRMIRELQPNIMLNDRLQIAGDITTPEQYQPREWIKVNGQRVVWEACHTFSGSWGYYRDEESWKSIDMLVQMMIDTVSKGGNLLLNVGPTGRGEFDERAVERLKGIGAWMRRHNRSIYGCTAAPEEYASPQDCRFTYNPSTNRLYLHIFSWPFKHLHLYGFSGKIAYAQLLHDASEIRMVQGEQEMTMEAGAFNEGRAADTLTLELPVKKPNVTVPVIELFLK</sequence>
<evidence type="ECO:0000313" key="10">
    <source>
        <dbReference type="EMBL" id="ANY70321.1"/>
    </source>
</evidence>
<feature type="site" description="May be important for catalysis" evidence="7">
    <location>
        <position position="274"/>
    </location>
</feature>
<dbReference type="GO" id="GO:0005764">
    <property type="term" value="C:lysosome"/>
    <property type="evidence" value="ECO:0007669"/>
    <property type="project" value="TreeGrafter"/>
</dbReference>
<dbReference type="PRINTS" id="PR00741">
    <property type="entry name" value="GLHYDRLASE29"/>
</dbReference>
<dbReference type="PANTHER" id="PTHR10030">
    <property type="entry name" value="ALPHA-L-FUCOSIDASE"/>
    <property type="match status" value="1"/>
</dbReference>
<dbReference type="InterPro" id="IPR000933">
    <property type="entry name" value="Glyco_hydro_29"/>
</dbReference>
<feature type="domain" description="Glycoside hydrolase family 29 N-terminal" evidence="9">
    <location>
        <begin position="18"/>
        <end position="340"/>
    </location>
</feature>
<dbReference type="PIRSF" id="PIRSF001092">
    <property type="entry name" value="Alpha-L-fucosidase"/>
    <property type="match status" value="1"/>
</dbReference>
<dbReference type="InterPro" id="IPR016286">
    <property type="entry name" value="FUC_metazoa-typ"/>
</dbReference>
<dbReference type="EMBL" id="CP016808">
    <property type="protein sequence ID" value="ANY70321.1"/>
    <property type="molecule type" value="Genomic_DNA"/>
</dbReference>
<evidence type="ECO:0000256" key="7">
    <source>
        <dbReference type="PIRSR" id="PIRSR001092-1"/>
    </source>
</evidence>
<organism evidence="10">
    <name type="scientific">Paenibacillus sp. BIHB 4019</name>
    <dbReference type="NCBI Taxonomy" id="1870819"/>
    <lineage>
        <taxon>Bacteria</taxon>
        <taxon>Bacillati</taxon>
        <taxon>Bacillota</taxon>
        <taxon>Bacilli</taxon>
        <taxon>Bacillales</taxon>
        <taxon>Paenibacillaceae</taxon>
        <taxon>Paenibacillus</taxon>
    </lineage>
</organism>
<dbReference type="Gene3D" id="3.20.20.80">
    <property type="entry name" value="Glycosidases"/>
    <property type="match status" value="1"/>
</dbReference>
<dbReference type="GO" id="GO:0006004">
    <property type="term" value="P:fucose metabolic process"/>
    <property type="evidence" value="ECO:0007669"/>
    <property type="project" value="InterPro"/>
</dbReference>
<name>A0A1B2DRJ2_9BACL</name>
<dbReference type="GO" id="GO:0004560">
    <property type="term" value="F:alpha-L-fucosidase activity"/>
    <property type="evidence" value="ECO:0007669"/>
    <property type="project" value="InterPro"/>
</dbReference>